<dbReference type="PANTHER" id="PTHR12307">
    <property type="entry name" value="PROTEIN PHOSPHATASE 1 REGULATORY SUBUNIT"/>
    <property type="match status" value="1"/>
</dbReference>
<dbReference type="InterPro" id="IPR050782">
    <property type="entry name" value="PP1_regulatory_subunit_3"/>
</dbReference>
<proteinExistence type="predicted"/>
<keyword evidence="4" id="KW-1185">Reference proteome</keyword>
<dbReference type="GO" id="GO:0008157">
    <property type="term" value="F:protein phosphatase 1 binding"/>
    <property type="evidence" value="ECO:0007669"/>
    <property type="project" value="TreeGrafter"/>
</dbReference>
<evidence type="ECO:0000259" key="2">
    <source>
        <dbReference type="PROSITE" id="PS51159"/>
    </source>
</evidence>
<dbReference type="InterPro" id="IPR038175">
    <property type="entry name" value="CBM21_dom_sf"/>
</dbReference>
<organism evidence="3 4">
    <name type="scientific">Brassicogethes aeneus</name>
    <name type="common">Rape pollen beetle</name>
    <name type="synonym">Meligethes aeneus</name>
    <dbReference type="NCBI Taxonomy" id="1431903"/>
    <lineage>
        <taxon>Eukaryota</taxon>
        <taxon>Metazoa</taxon>
        <taxon>Ecdysozoa</taxon>
        <taxon>Arthropoda</taxon>
        <taxon>Hexapoda</taxon>
        <taxon>Insecta</taxon>
        <taxon>Pterygota</taxon>
        <taxon>Neoptera</taxon>
        <taxon>Endopterygota</taxon>
        <taxon>Coleoptera</taxon>
        <taxon>Polyphaga</taxon>
        <taxon>Cucujiformia</taxon>
        <taxon>Nitidulidae</taxon>
        <taxon>Meligethinae</taxon>
        <taxon>Brassicogethes</taxon>
    </lineage>
</organism>
<name>A0A9P0ASJ2_BRAAE</name>
<feature type="region of interest" description="Disordered" evidence="1">
    <location>
        <begin position="219"/>
        <end position="238"/>
    </location>
</feature>
<dbReference type="GO" id="GO:2001069">
    <property type="term" value="F:glycogen binding"/>
    <property type="evidence" value="ECO:0007669"/>
    <property type="project" value="TreeGrafter"/>
</dbReference>
<accession>A0A9P0ASJ2</accession>
<dbReference type="PANTHER" id="PTHR12307:SF36">
    <property type="entry name" value="GLYCOGEN-BINDING SUBUNIT 76A"/>
    <property type="match status" value="1"/>
</dbReference>
<feature type="compositionally biased region" description="Polar residues" evidence="1">
    <location>
        <begin position="179"/>
        <end position="190"/>
    </location>
</feature>
<dbReference type="Pfam" id="PF03370">
    <property type="entry name" value="CBM_21"/>
    <property type="match status" value="1"/>
</dbReference>
<dbReference type="GO" id="GO:0005979">
    <property type="term" value="P:regulation of glycogen biosynthetic process"/>
    <property type="evidence" value="ECO:0007669"/>
    <property type="project" value="TreeGrafter"/>
</dbReference>
<dbReference type="InterPro" id="IPR005036">
    <property type="entry name" value="CBM21_dom"/>
</dbReference>
<feature type="compositionally biased region" description="Basic and acidic residues" evidence="1">
    <location>
        <begin position="169"/>
        <end position="178"/>
    </location>
</feature>
<dbReference type="PROSITE" id="PS51159">
    <property type="entry name" value="CBM21"/>
    <property type="match status" value="1"/>
</dbReference>
<protein>
    <recommendedName>
        <fullName evidence="2">CBM21 domain-containing protein</fullName>
    </recommendedName>
</protein>
<feature type="compositionally biased region" description="Low complexity" evidence="1">
    <location>
        <begin position="136"/>
        <end position="148"/>
    </location>
</feature>
<dbReference type="AlphaFoldDB" id="A0A9P0ASJ2"/>
<dbReference type="OrthoDB" id="8942186at2759"/>
<dbReference type="GO" id="GO:0000164">
    <property type="term" value="C:protein phosphatase type 1 complex"/>
    <property type="evidence" value="ECO:0007669"/>
    <property type="project" value="TreeGrafter"/>
</dbReference>
<dbReference type="Proteomes" id="UP001154078">
    <property type="component" value="Chromosome 1"/>
</dbReference>
<evidence type="ECO:0000313" key="3">
    <source>
        <dbReference type="EMBL" id="CAH0546949.1"/>
    </source>
</evidence>
<evidence type="ECO:0000256" key="1">
    <source>
        <dbReference type="SAM" id="MobiDB-lite"/>
    </source>
</evidence>
<dbReference type="EMBL" id="OV121132">
    <property type="protein sequence ID" value="CAH0546949.1"/>
    <property type="molecule type" value="Genomic_DNA"/>
</dbReference>
<dbReference type="Gene3D" id="2.60.40.2440">
    <property type="entry name" value="Carbohydrate binding type-21 domain"/>
    <property type="match status" value="1"/>
</dbReference>
<evidence type="ECO:0000313" key="4">
    <source>
        <dbReference type="Proteomes" id="UP001154078"/>
    </source>
</evidence>
<gene>
    <name evidence="3" type="ORF">MELIAE_LOCUS1023</name>
</gene>
<sequence length="548" mass="61320">MYLNRKYQMTAERDNCGLGSLLPMSCRGRAEAFARSLHSRLSSLGTQNGGNGTATETSWLHLGAHEPSIALSQPRHSGESEMYLDFGLLESPSPEEDLDEAELHRLINKDNLKHLNSADCHCTNTKEKNNILLNSATKSTSNDSDSSDGPFYDTVNELDSRLTNHLHNEQTETSHQEDNPSVSSTTNSKEISNHSDDSYATTTENTLNSLSEATSTLSLKDENTISNEETNGSLTDISENIQADDIDCCPKSEEKETYVNGKSIAKDLTVECPIFKAIINDTSKNEEVIQITQDGDNIEIRTSSEFDDQEERIPRVRRCSSLKTGKTPPGTPGRKKIVRFADVLGLDLADVRTFLDEIPKIPTSAYEDLRDVEINDTSVEPLSNVSLKCHGVKVDKILLPLFQQPGALPNYMDLVRDNCVCLENAIVDDPVNFAIKGTVRVRNLDFHKSVHIRYTLDSWKTFFDVQGNYVQNSCDGFSDTFTFVIYPRNLSVGHRLEFAVRFQCKGFQYWDSNKGVNYCFQCLPSTNNTPYTPITGADFDHWGASFYY</sequence>
<feature type="domain" description="CBM21" evidence="2">
    <location>
        <begin position="412"/>
        <end position="521"/>
    </location>
</feature>
<feature type="region of interest" description="Disordered" evidence="1">
    <location>
        <begin position="169"/>
        <end position="204"/>
    </location>
</feature>
<reference evidence="3" key="1">
    <citation type="submission" date="2021-12" db="EMBL/GenBank/DDBJ databases">
        <authorList>
            <person name="King R."/>
        </authorList>
    </citation>
    <scope>NUCLEOTIDE SEQUENCE</scope>
</reference>
<feature type="region of interest" description="Disordered" evidence="1">
    <location>
        <begin position="136"/>
        <end position="155"/>
    </location>
</feature>